<proteinExistence type="predicted"/>
<gene>
    <name evidence="6" type="ORF">BJ322DRAFT_556539</name>
</gene>
<keyword evidence="2 4" id="KW-0863">Zinc-finger</keyword>
<evidence type="ECO:0000313" key="7">
    <source>
        <dbReference type="Proteomes" id="UP000736335"/>
    </source>
</evidence>
<protein>
    <recommendedName>
        <fullName evidence="5">MYND-type domain-containing protein</fullName>
    </recommendedName>
</protein>
<comment type="caution">
    <text evidence="6">The sequence shown here is derived from an EMBL/GenBank/DDBJ whole genome shotgun (WGS) entry which is preliminary data.</text>
</comment>
<evidence type="ECO:0000256" key="3">
    <source>
        <dbReference type="ARBA" id="ARBA00022833"/>
    </source>
</evidence>
<sequence length="231" mass="26771">MPTGNCTYCNNEVELKLLKKCGACGGVMYCSKECQKLSWKLTHKYTCVPIVAPPGEEENFKHYGKIINSWQNVWKWRLDEFALMALDLANNPGKNITHCMWLEFAYTGQKDNLGKFKIYRGCIRTAEEVLAESPRLQIMRDPPPLIGKRIRYATVFHFEEEGKPRQSFLRARSWELPKSLEPWEDRPAGWDDVYEVIQALFGGVDEDEEDDEDDEDREEIVVVLPIEALFT</sequence>
<dbReference type="AlphaFoldDB" id="A0A9P6HLQ6"/>
<evidence type="ECO:0000256" key="1">
    <source>
        <dbReference type="ARBA" id="ARBA00022723"/>
    </source>
</evidence>
<keyword evidence="7" id="KW-1185">Reference proteome</keyword>
<reference evidence="6" key="1">
    <citation type="journal article" date="2020" name="Nat. Commun.">
        <title>Large-scale genome sequencing of mycorrhizal fungi provides insights into the early evolution of symbiotic traits.</title>
        <authorList>
            <person name="Miyauchi S."/>
            <person name="Kiss E."/>
            <person name="Kuo A."/>
            <person name="Drula E."/>
            <person name="Kohler A."/>
            <person name="Sanchez-Garcia M."/>
            <person name="Morin E."/>
            <person name="Andreopoulos B."/>
            <person name="Barry K.W."/>
            <person name="Bonito G."/>
            <person name="Buee M."/>
            <person name="Carver A."/>
            <person name="Chen C."/>
            <person name="Cichocki N."/>
            <person name="Clum A."/>
            <person name="Culley D."/>
            <person name="Crous P.W."/>
            <person name="Fauchery L."/>
            <person name="Girlanda M."/>
            <person name="Hayes R.D."/>
            <person name="Keri Z."/>
            <person name="LaButti K."/>
            <person name="Lipzen A."/>
            <person name="Lombard V."/>
            <person name="Magnuson J."/>
            <person name="Maillard F."/>
            <person name="Murat C."/>
            <person name="Nolan M."/>
            <person name="Ohm R.A."/>
            <person name="Pangilinan J."/>
            <person name="Pereira M.F."/>
            <person name="Perotto S."/>
            <person name="Peter M."/>
            <person name="Pfister S."/>
            <person name="Riley R."/>
            <person name="Sitrit Y."/>
            <person name="Stielow J.B."/>
            <person name="Szollosi G."/>
            <person name="Zifcakova L."/>
            <person name="Stursova M."/>
            <person name="Spatafora J.W."/>
            <person name="Tedersoo L."/>
            <person name="Vaario L.M."/>
            <person name="Yamada A."/>
            <person name="Yan M."/>
            <person name="Wang P."/>
            <person name="Xu J."/>
            <person name="Bruns T."/>
            <person name="Baldrian P."/>
            <person name="Vilgalys R."/>
            <person name="Dunand C."/>
            <person name="Henrissat B."/>
            <person name="Grigoriev I.V."/>
            <person name="Hibbett D."/>
            <person name="Nagy L.G."/>
            <person name="Martin F.M."/>
        </authorList>
    </citation>
    <scope>NUCLEOTIDE SEQUENCE</scope>
    <source>
        <strain evidence="6">UH-Tt-Lm1</strain>
    </source>
</reference>
<evidence type="ECO:0000256" key="4">
    <source>
        <dbReference type="PROSITE-ProRule" id="PRU00134"/>
    </source>
</evidence>
<evidence type="ECO:0000313" key="6">
    <source>
        <dbReference type="EMBL" id="KAF9789784.1"/>
    </source>
</evidence>
<keyword evidence="1" id="KW-0479">Metal-binding</keyword>
<reference evidence="6" key="2">
    <citation type="submission" date="2020-11" db="EMBL/GenBank/DDBJ databases">
        <authorList>
            <consortium name="DOE Joint Genome Institute"/>
            <person name="Kuo A."/>
            <person name="Miyauchi S."/>
            <person name="Kiss E."/>
            <person name="Drula E."/>
            <person name="Kohler A."/>
            <person name="Sanchez-Garcia M."/>
            <person name="Andreopoulos B."/>
            <person name="Barry K.W."/>
            <person name="Bonito G."/>
            <person name="Buee M."/>
            <person name="Carver A."/>
            <person name="Chen C."/>
            <person name="Cichocki N."/>
            <person name="Clum A."/>
            <person name="Culley D."/>
            <person name="Crous P.W."/>
            <person name="Fauchery L."/>
            <person name="Girlanda M."/>
            <person name="Hayes R."/>
            <person name="Keri Z."/>
            <person name="Labutti K."/>
            <person name="Lipzen A."/>
            <person name="Lombard V."/>
            <person name="Magnuson J."/>
            <person name="Maillard F."/>
            <person name="Morin E."/>
            <person name="Murat C."/>
            <person name="Nolan M."/>
            <person name="Ohm R."/>
            <person name="Pangilinan J."/>
            <person name="Pereira M."/>
            <person name="Perotto S."/>
            <person name="Peter M."/>
            <person name="Riley R."/>
            <person name="Sitrit Y."/>
            <person name="Stielow B."/>
            <person name="Szollosi G."/>
            <person name="Zifcakova L."/>
            <person name="Stursova M."/>
            <person name="Spatafora J.W."/>
            <person name="Tedersoo L."/>
            <person name="Vaario L.-M."/>
            <person name="Yamada A."/>
            <person name="Yan M."/>
            <person name="Wang P."/>
            <person name="Xu J."/>
            <person name="Bruns T."/>
            <person name="Baldrian P."/>
            <person name="Vilgalys R."/>
            <person name="Henrissat B."/>
            <person name="Grigoriev I.V."/>
            <person name="Hibbett D."/>
            <person name="Nagy L.G."/>
            <person name="Martin F.M."/>
        </authorList>
    </citation>
    <scope>NUCLEOTIDE SEQUENCE</scope>
    <source>
        <strain evidence="6">UH-Tt-Lm1</strain>
    </source>
</reference>
<feature type="domain" description="MYND-type" evidence="5">
    <location>
        <begin position="6"/>
        <end position="47"/>
    </location>
</feature>
<dbReference type="OrthoDB" id="9922773at2759"/>
<dbReference type="Pfam" id="PF01753">
    <property type="entry name" value="zf-MYND"/>
    <property type="match status" value="1"/>
</dbReference>
<dbReference type="InterPro" id="IPR002893">
    <property type="entry name" value="Znf_MYND"/>
</dbReference>
<organism evidence="6 7">
    <name type="scientific">Thelephora terrestris</name>
    <dbReference type="NCBI Taxonomy" id="56493"/>
    <lineage>
        <taxon>Eukaryota</taxon>
        <taxon>Fungi</taxon>
        <taxon>Dikarya</taxon>
        <taxon>Basidiomycota</taxon>
        <taxon>Agaricomycotina</taxon>
        <taxon>Agaricomycetes</taxon>
        <taxon>Thelephorales</taxon>
        <taxon>Thelephoraceae</taxon>
        <taxon>Thelephora</taxon>
    </lineage>
</organism>
<evidence type="ECO:0000259" key="5">
    <source>
        <dbReference type="PROSITE" id="PS50865"/>
    </source>
</evidence>
<keyword evidence="3" id="KW-0862">Zinc</keyword>
<dbReference type="Proteomes" id="UP000736335">
    <property type="component" value="Unassembled WGS sequence"/>
</dbReference>
<dbReference type="GO" id="GO:0008270">
    <property type="term" value="F:zinc ion binding"/>
    <property type="evidence" value="ECO:0007669"/>
    <property type="project" value="UniProtKB-KW"/>
</dbReference>
<dbReference type="PROSITE" id="PS50865">
    <property type="entry name" value="ZF_MYND_2"/>
    <property type="match status" value="1"/>
</dbReference>
<dbReference type="EMBL" id="WIUZ02000003">
    <property type="protein sequence ID" value="KAF9789784.1"/>
    <property type="molecule type" value="Genomic_DNA"/>
</dbReference>
<dbReference type="PROSITE" id="PS01360">
    <property type="entry name" value="ZF_MYND_1"/>
    <property type="match status" value="1"/>
</dbReference>
<name>A0A9P6HLQ6_9AGAM</name>
<dbReference type="Gene3D" id="6.10.140.2220">
    <property type="match status" value="1"/>
</dbReference>
<accession>A0A9P6HLQ6</accession>
<evidence type="ECO:0000256" key="2">
    <source>
        <dbReference type="ARBA" id="ARBA00022771"/>
    </source>
</evidence>
<dbReference type="SUPFAM" id="SSF144232">
    <property type="entry name" value="HIT/MYND zinc finger-like"/>
    <property type="match status" value="1"/>
</dbReference>